<dbReference type="OrthoDB" id="6428234at2759"/>
<keyword evidence="4" id="KW-0472">Membrane</keyword>
<keyword evidence="7" id="KW-1185">Reference proteome</keyword>
<comment type="subcellular location">
    <subcellularLocation>
        <location evidence="1">Membrane</location>
    </subcellularLocation>
</comment>
<evidence type="ECO:0000313" key="6">
    <source>
        <dbReference type="EMBL" id="GFS28356.1"/>
    </source>
</evidence>
<dbReference type="InterPro" id="IPR028082">
    <property type="entry name" value="Peripla_BP_I"/>
</dbReference>
<evidence type="ECO:0000256" key="4">
    <source>
        <dbReference type="ARBA" id="ARBA00023136"/>
    </source>
</evidence>
<dbReference type="AlphaFoldDB" id="A0A8X6I2L2"/>
<dbReference type="InterPro" id="IPR001828">
    <property type="entry name" value="ANF_lig-bd_rcpt"/>
</dbReference>
<dbReference type="Proteomes" id="UP000887013">
    <property type="component" value="Unassembled WGS sequence"/>
</dbReference>
<name>A0A8X6I2L2_NEPPI</name>
<evidence type="ECO:0000256" key="2">
    <source>
        <dbReference type="ARBA" id="ARBA00022692"/>
    </source>
</evidence>
<dbReference type="SUPFAM" id="SSF53822">
    <property type="entry name" value="Periplasmic binding protein-like I"/>
    <property type="match status" value="1"/>
</dbReference>
<evidence type="ECO:0000256" key="1">
    <source>
        <dbReference type="ARBA" id="ARBA00004370"/>
    </source>
</evidence>
<evidence type="ECO:0000313" key="7">
    <source>
        <dbReference type="Proteomes" id="UP000887013"/>
    </source>
</evidence>
<proteinExistence type="predicted"/>
<accession>A0A8X6I2L2</accession>
<reference evidence="6" key="1">
    <citation type="submission" date="2020-08" db="EMBL/GenBank/DDBJ databases">
        <title>Multicomponent nature underlies the extraordinary mechanical properties of spider dragline silk.</title>
        <authorList>
            <person name="Kono N."/>
            <person name="Nakamura H."/>
            <person name="Mori M."/>
            <person name="Yoshida Y."/>
            <person name="Ohtoshi R."/>
            <person name="Malay A.D."/>
            <person name="Moran D.A.P."/>
            <person name="Tomita M."/>
            <person name="Numata K."/>
            <person name="Arakawa K."/>
        </authorList>
    </citation>
    <scope>NUCLEOTIDE SEQUENCE</scope>
</reference>
<keyword evidence="3" id="KW-1133">Transmembrane helix</keyword>
<organism evidence="6 7">
    <name type="scientific">Nephila pilipes</name>
    <name type="common">Giant wood spider</name>
    <name type="synonym">Nephila maculata</name>
    <dbReference type="NCBI Taxonomy" id="299642"/>
    <lineage>
        <taxon>Eukaryota</taxon>
        <taxon>Metazoa</taxon>
        <taxon>Ecdysozoa</taxon>
        <taxon>Arthropoda</taxon>
        <taxon>Chelicerata</taxon>
        <taxon>Arachnida</taxon>
        <taxon>Araneae</taxon>
        <taxon>Araneomorphae</taxon>
        <taxon>Entelegynae</taxon>
        <taxon>Araneoidea</taxon>
        <taxon>Nephilidae</taxon>
        <taxon>Nephila</taxon>
    </lineage>
</organism>
<evidence type="ECO:0000259" key="5">
    <source>
        <dbReference type="Pfam" id="PF01094"/>
    </source>
</evidence>
<feature type="domain" description="Receptor ligand binding region" evidence="5">
    <location>
        <begin position="18"/>
        <end position="143"/>
    </location>
</feature>
<sequence length="164" mass="18392">MESIGLFDSADTESERHMRHAADKINSNKTILPRMRLSAHIVRIQPNDNFHIAKKVCGQIDVGTLAIVGPYVPSKLPVVQSTSTTLNVPHLSTAPATMKQRVRGDYSLYLYPPDSALSKAYSDIIISRGWKSFTIIYDDPRCKLIFNILRTPVFLQPKDSKPLL</sequence>
<protein>
    <submittedName>
        <fullName evidence="6">Glutamate receptor ionotropic, kainate 1</fullName>
    </submittedName>
</protein>
<dbReference type="GO" id="GO:0016020">
    <property type="term" value="C:membrane"/>
    <property type="evidence" value="ECO:0007669"/>
    <property type="project" value="UniProtKB-SubCell"/>
</dbReference>
<dbReference type="EMBL" id="BMAW01041407">
    <property type="protein sequence ID" value="GFS28356.1"/>
    <property type="molecule type" value="Genomic_DNA"/>
</dbReference>
<dbReference type="Gene3D" id="3.40.50.2300">
    <property type="match status" value="2"/>
</dbReference>
<keyword evidence="6" id="KW-0675">Receptor</keyword>
<gene>
    <name evidence="6" type="primary">Grik1_2</name>
    <name evidence="6" type="ORF">NPIL_480561</name>
</gene>
<comment type="caution">
    <text evidence="6">The sequence shown here is derived from an EMBL/GenBank/DDBJ whole genome shotgun (WGS) entry which is preliminary data.</text>
</comment>
<evidence type="ECO:0000256" key="3">
    <source>
        <dbReference type="ARBA" id="ARBA00022989"/>
    </source>
</evidence>
<dbReference type="Pfam" id="PF01094">
    <property type="entry name" value="ANF_receptor"/>
    <property type="match status" value="1"/>
</dbReference>
<keyword evidence="2" id="KW-0812">Transmembrane</keyword>